<proteinExistence type="predicted"/>
<gene>
    <name evidence="2" type="ORF">LCGC14_2298920</name>
</gene>
<accession>A0A0F9DBK9</accession>
<feature type="domain" description="Restriction endonuclease type II-like" evidence="1">
    <location>
        <begin position="4"/>
        <end position="88"/>
    </location>
</feature>
<evidence type="ECO:0000313" key="2">
    <source>
        <dbReference type="EMBL" id="KKL51096.1"/>
    </source>
</evidence>
<dbReference type="SUPFAM" id="SSF52980">
    <property type="entry name" value="Restriction endonuclease-like"/>
    <property type="match status" value="1"/>
</dbReference>
<name>A0A0F9DBK9_9ZZZZ</name>
<protein>
    <recommendedName>
        <fullName evidence="1">Restriction endonuclease type II-like domain-containing protein</fullName>
    </recommendedName>
</protein>
<organism evidence="2">
    <name type="scientific">marine sediment metagenome</name>
    <dbReference type="NCBI Taxonomy" id="412755"/>
    <lineage>
        <taxon>unclassified sequences</taxon>
        <taxon>metagenomes</taxon>
        <taxon>ecological metagenomes</taxon>
    </lineage>
</organism>
<dbReference type="Pfam" id="PF18741">
    <property type="entry name" value="MTES_1575"/>
    <property type="match status" value="1"/>
</dbReference>
<reference evidence="2" key="1">
    <citation type="journal article" date="2015" name="Nature">
        <title>Complex archaea that bridge the gap between prokaryotes and eukaryotes.</title>
        <authorList>
            <person name="Spang A."/>
            <person name="Saw J.H."/>
            <person name="Jorgensen S.L."/>
            <person name="Zaremba-Niedzwiedzka K."/>
            <person name="Martijn J."/>
            <person name="Lind A.E."/>
            <person name="van Eijk R."/>
            <person name="Schleper C."/>
            <person name="Guy L."/>
            <person name="Ettema T.J."/>
        </authorList>
    </citation>
    <scope>NUCLEOTIDE SEQUENCE</scope>
</reference>
<dbReference type="AlphaFoldDB" id="A0A0F9DBK9"/>
<dbReference type="PANTHER" id="PTHR38590">
    <property type="entry name" value="BLL0828 PROTEIN"/>
    <property type="match status" value="1"/>
</dbReference>
<sequence length="89" mass="10749">MKDALEEQKIPFEQEFPVRLGFVLDFALLKQRIAIECDGEKWHDNPKRIKKDRFRDYLLRRAGWKVIRFKGQKIMEDIDGCIREIKEVL</sequence>
<dbReference type="InterPro" id="IPR049468">
    <property type="entry name" value="Restrct_endonuc-II-like_dom"/>
</dbReference>
<evidence type="ECO:0000259" key="1">
    <source>
        <dbReference type="Pfam" id="PF18741"/>
    </source>
</evidence>
<dbReference type="InterPro" id="IPR047216">
    <property type="entry name" value="Endonuclease_DUF559_bact"/>
</dbReference>
<dbReference type="EMBL" id="LAZR01032363">
    <property type="protein sequence ID" value="KKL51096.1"/>
    <property type="molecule type" value="Genomic_DNA"/>
</dbReference>
<comment type="caution">
    <text evidence="2">The sequence shown here is derived from an EMBL/GenBank/DDBJ whole genome shotgun (WGS) entry which is preliminary data.</text>
</comment>
<dbReference type="InterPro" id="IPR011335">
    <property type="entry name" value="Restrct_endonuc-II-like"/>
</dbReference>
<dbReference type="PANTHER" id="PTHR38590:SF1">
    <property type="entry name" value="BLL0828 PROTEIN"/>
    <property type="match status" value="1"/>
</dbReference>
<dbReference type="Gene3D" id="3.40.960.10">
    <property type="entry name" value="VSR Endonuclease"/>
    <property type="match status" value="1"/>
</dbReference>